<dbReference type="AlphaFoldDB" id="A0A4D6KRT9"/>
<dbReference type="PROSITE" id="PS50181">
    <property type="entry name" value="FBOX"/>
    <property type="match status" value="1"/>
</dbReference>
<gene>
    <name evidence="2" type="ORF">DEO72_LG1g185</name>
</gene>
<dbReference type="Pfam" id="PF00646">
    <property type="entry name" value="F-box"/>
    <property type="match status" value="1"/>
</dbReference>
<dbReference type="PANTHER" id="PTHR31672:SF13">
    <property type="entry name" value="F-BOX PROTEIN CPR30-LIKE"/>
    <property type="match status" value="1"/>
</dbReference>
<sequence length="400" mass="45375">MQRSEMVEGKREKEVLPLDVVINILKRVQVKSLMRFKCVSKEWLKLLERNPFFTKQQLEYSTGNNALLLLQRVHRQPQPDPFSTCLIGPHHHHLIDESHLSDIVSPAAKILASCNGLLCLRHTTALSILNPATHQIRQVPIENLSAFNYVGFGFSPLADDYKIVRISMCIFAPDNQVVVLDNVRVERVEVYSLASGFWKEIDAAKLQPLCIVSSSVAITGSIFWLATKTSDSDTDSEFVVSFDIGRDLFTLVNGPPFQHSSSHPYSNNVLAVHNDKLAMFRHYIVGAFESCWFDLWVLEDLHGDYNNNTCDGVGGSWVKMYSVGPFSRIVYPLSLWGDEIVCREEFSGQENDFRGVETLLALFNPLTKELKNLPAHRDEFFYVPFTYSQSLVPVPDLLQH</sequence>
<evidence type="ECO:0000313" key="3">
    <source>
        <dbReference type="Proteomes" id="UP000501690"/>
    </source>
</evidence>
<proteinExistence type="predicted"/>
<dbReference type="InterPro" id="IPR001810">
    <property type="entry name" value="F-box_dom"/>
</dbReference>
<protein>
    <submittedName>
        <fullName evidence="2">F-box protein 22</fullName>
    </submittedName>
</protein>
<reference evidence="2 3" key="1">
    <citation type="submission" date="2019-04" db="EMBL/GenBank/DDBJ databases">
        <title>An improved genome assembly and genetic linkage map for asparagus bean, Vigna unguiculata ssp. sesquipedialis.</title>
        <authorList>
            <person name="Xia Q."/>
            <person name="Zhang R."/>
            <person name="Dong Y."/>
        </authorList>
    </citation>
    <scope>NUCLEOTIDE SEQUENCE [LARGE SCALE GENOMIC DNA]</scope>
    <source>
        <tissue evidence="2">Leaf</tissue>
    </source>
</reference>
<dbReference type="NCBIfam" id="TIGR01640">
    <property type="entry name" value="F_box_assoc_1"/>
    <property type="match status" value="1"/>
</dbReference>
<dbReference type="PANTHER" id="PTHR31672">
    <property type="entry name" value="BNACNNG10540D PROTEIN"/>
    <property type="match status" value="1"/>
</dbReference>
<dbReference type="InterPro" id="IPR015915">
    <property type="entry name" value="Kelch-typ_b-propeller"/>
</dbReference>
<dbReference type="InterPro" id="IPR017451">
    <property type="entry name" value="F-box-assoc_interact_dom"/>
</dbReference>
<dbReference type="SUPFAM" id="SSF81383">
    <property type="entry name" value="F-box domain"/>
    <property type="match status" value="1"/>
</dbReference>
<accession>A0A4D6KRT9</accession>
<dbReference type="Gene3D" id="1.20.1280.50">
    <property type="match status" value="1"/>
</dbReference>
<dbReference type="Proteomes" id="UP000501690">
    <property type="component" value="Linkage Group LG1"/>
</dbReference>
<dbReference type="CDD" id="cd22157">
    <property type="entry name" value="F-box_AtFBW1-like"/>
    <property type="match status" value="1"/>
</dbReference>
<dbReference type="InterPro" id="IPR036047">
    <property type="entry name" value="F-box-like_dom_sf"/>
</dbReference>
<dbReference type="InterPro" id="IPR050796">
    <property type="entry name" value="SCF_F-box_component"/>
</dbReference>
<organism evidence="2 3">
    <name type="scientific">Vigna unguiculata</name>
    <name type="common">Cowpea</name>
    <dbReference type="NCBI Taxonomy" id="3917"/>
    <lineage>
        <taxon>Eukaryota</taxon>
        <taxon>Viridiplantae</taxon>
        <taxon>Streptophyta</taxon>
        <taxon>Embryophyta</taxon>
        <taxon>Tracheophyta</taxon>
        <taxon>Spermatophyta</taxon>
        <taxon>Magnoliopsida</taxon>
        <taxon>eudicotyledons</taxon>
        <taxon>Gunneridae</taxon>
        <taxon>Pentapetalae</taxon>
        <taxon>rosids</taxon>
        <taxon>fabids</taxon>
        <taxon>Fabales</taxon>
        <taxon>Fabaceae</taxon>
        <taxon>Papilionoideae</taxon>
        <taxon>50 kb inversion clade</taxon>
        <taxon>NPAAA clade</taxon>
        <taxon>indigoferoid/millettioid clade</taxon>
        <taxon>Phaseoleae</taxon>
        <taxon>Vigna</taxon>
    </lineage>
</organism>
<name>A0A4D6KRT9_VIGUN</name>
<feature type="domain" description="F-box" evidence="1">
    <location>
        <begin position="10"/>
        <end position="56"/>
    </location>
</feature>
<dbReference type="EMBL" id="CP039345">
    <property type="protein sequence ID" value="QCD76564.1"/>
    <property type="molecule type" value="Genomic_DNA"/>
</dbReference>
<dbReference type="SUPFAM" id="SSF117281">
    <property type="entry name" value="Kelch motif"/>
    <property type="match status" value="1"/>
</dbReference>
<dbReference type="SMART" id="SM00256">
    <property type="entry name" value="FBOX"/>
    <property type="match status" value="1"/>
</dbReference>
<dbReference type="Pfam" id="PF08268">
    <property type="entry name" value="FBA_3"/>
    <property type="match status" value="1"/>
</dbReference>
<evidence type="ECO:0000259" key="1">
    <source>
        <dbReference type="PROSITE" id="PS50181"/>
    </source>
</evidence>
<dbReference type="InterPro" id="IPR013187">
    <property type="entry name" value="F-box-assoc_dom_typ3"/>
</dbReference>
<keyword evidence="3" id="KW-1185">Reference proteome</keyword>
<evidence type="ECO:0000313" key="2">
    <source>
        <dbReference type="EMBL" id="QCD76564.1"/>
    </source>
</evidence>